<evidence type="ECO:0000313" key="3">
    <source>
        <dbReference type="Proteomes" id="UP001054945"/>
    </source>
</evidence>
<proteinExistence type="predicted"/>
<dbReference type="AlphaFoldDB" id="A0AAV4W5M1"/>
<feature type="compositionally biased region" description="Low complexity" evidence="1">
    <location>
        <begin position="27"/>
        <end position="40"/>
    </location>
</feature>
<feature type="compositionally biased region" description="Polar residues" evidence="1">
    <location>
        <begin position="41"/>
        <end position="59"/>
    </location>
</feature>
<organism evidence="2 3">
    <name type="scientific">Caerostris extrusa</name>
    <name type="common">Bark spider</name>
    <name type="synonym">Caerostris bankana</name>
    <dbReference type="NCBI Taxonomy" id="172846"/>
    <lineage>
        <taxon>Eukaryota</taxon>
        <taxon>Metazoa</taxon>
        <taxon>Ecdysozoa</taxon>
        <taxon>Arthropoda</taxon>
        <taxon>Chelicerata</taxon>
        <taxon>Arachnida</taxon>
        <taxon>Araneae</taxon>
        <taxon>Araneomorphae</taxon>
        <taxon>Entelegynae</taxon>
        <taxon>Araneoidea</taxon>
        <taxon>Araneidae</taxon>
        <taxon>Caerostris</taxon>
    </lineage>
</organism>
<sequence>MAKKIPPTMKDILEPQESPGIALGNFNHPSSNSLSHSRSLIYNSSPQRPGALQSPNNTAEKPLQPESHNIGLANSLHGHTHCQGNGTASNEKQTRND</sequence>
<evidence type="ECO:0000256" key="1">
    <source>
        <dbReference type="SAM" id="MobiDB-lite"/>
    </source>
</evidence>
<accession>A0AAV4W5M1</accession>
<protein>
    <submittedName>
        <fullName evidence="2">Uncharacterized protein</fullName>
    </submittedName>
</protein>
<comment type="caution">
    <text evidence="2">The sequence shown here is derived from an EMBL/GenBank/DDBJ whole genome shotgun (WGS) entry which is preliminary data.</text>
</comment>
<dbReference type="Proteomes" id="UP001054945">
    <property type="component" value="Unassembled WGS sequence"/>
</dbReference>
<reference evidence="2 3" key="1">
    <citation type="submission" date="2021-06" db="EMBL/GenBank/DDBJ databases">
        <title>Caerostris extrusa draft genome.</title>
        <authorList>
            <person name="Kono N."/>
            <person name="Arakawa K."/>
        </authorList>
    </citation>
    <scope>NUCLEOTIDE SEQUENCE [LARGE SCALE GENOMIC DNA]</scope>
</reference>
<gene>
    <name evidence="2" type="ORF">CEXT_100701</name>
</gene>
<keyword evidence="3" id="KW-1185">Reference proteome</keyword>
<feature type="region of interest" description="Disordered" evidence="1">
    <location>
        <begin position="1"/>
        <end position="97"/>
    </location>
</feature>
<evidence type="ECO:0000313" key="2">
    <source>
        <dbReference type="EMBL" id="GIY78027.1"/>
    </source>
</evidence>
<feature type="compositionally biased region" description="Polar residues" evidence="1">
    <location>
        <begin position="82"/>
        <end position="91"/>
    </location>
</feature>
<name>A0AAV4W5M1_CAEEX</name>
<dbReference type="EMBL" id="BPLR01015709">
    <property type="protein sequence ID" value="GIY78027.1"/>
    <property type="molecule type" value="Genomic_DNA"/>
</dbReference>